<keyword evidence="1" id="KW-0472">Membrane</keyword>
<dbReference type="EMBL" id="VIEB01000081">
    <property type="protein sequence ID" value="TQE07697.1"/>
    <property type="molecule type" value="Genomic_DNA"/>
</dbReference>
<evidence type="ECO:0000256" key="2">
    <source>
        <dbReference type="SAM" id="SignalP"/>
    </source>
</evidence>
<dbReference type="STRING" id="106549.A0A540N9H5"/>
<feature type="transmembrane region" description="Helical" evidence="1">
    <location>
        <begin position="488"/>
        <end position="506"/>
    </location>
</feature>
<feature type="transmembrane region" description="Helical" evidence="1">
    <location>
        <begin position="456"/>
        <end position="476"/>
    </location>
</feature>
<feature type="signal peptide" evidence="2">
    <location>
        <begin position="1"/>
        <end position="22"/>
    </location>
</feature>
<keyword evidence="1" id="KW-1133">Transmembrane helix</keyword>
<feature type="chain" id="PRO_5021867475" description="Protein GAMETE EXPRESSED 1" evidence="2">
    <location>
        <begin position="23"/>
        <end position="595"/>
    </location>
</feature>
<evidence type="ECO:0000256" key="1">
    <source>
        <dbReference type="SAM" id="Phobius"/>
    </source>
</evidence>
<dbReference type="Proteomes" id="UP000315295">
    <property type="component" value="Unassembled WGS sequence"/>
</dbReference>
<name>A0A540N9H5_MALBA</name>
<reference evidence="3 4" key="1">
    <citation type="journal article" date="2019" name="G3 (Bethesda)">
        <title>Sequencing of a Wild Apple (Malus baccata) Genome Unravels the Differences Between Cultivated and Wild Apple Species Regarding Disease Resistance and Cold Tolerance.</title>
        <authorList>
            <person name="Chen X."/>
        </authorList>
    </citation>
    <scope>NUCLEOTIDE SEQUENCE [LARGE SCALE GENOMIC DNA]</scope>
    <source>
        <strain evidence="4">cv. Shandingzi</strain>
        <tissue evidence="3">Leaves</tissue>
    </source>
</reference>
<keyword evidence="2" id="KW-0732">Signal</keyword>
<dbReference type="PANTHER" id="PTHR33538:SF2">
    <property type="entry name" value="PROTEIN GAMETE EXPRESSED 1"/>
    <property type="match status" value="1"/>
</dbReference>
<dbReference type="InterPro" id="IPR040346">
    <property type="entry name" value="GEX1/Brambleberry"/>
</dbReference>
<keyword evidence="1" id="KW-0812">Transmembrane</keyword>
<organism evidence="3 4">
    <name type="scientific">Malus baccata</name>
    <name type="common">Siberian crab apple</name>
    <name type="synonym">Pyrus baccata</name>
    <dbReference type="NCBI Taxonomy" id="106549"/>
    <lineage>
        <taxon>Eukaryota</taxon>
        <taxon>Viridiplantae</taxon>
        <taxon>Streptophyta</taxon>
        <taxon>Embryophyta</taxon>
        <taxon>Tracheophyta</taxon>
        <taxon>Spermatophyta</taxon>
        <taxon>Magnoliopsida</taxon>
        <taxon>eudicotyledons</taxon>
        <taxon>Gunneridae</taxon>
        <taxon>Pentapetalae</taxon>
        <taxon>rosids</taxon>
        <taxon>fabids</taxon>
        <taxon>Rosales</taxon>
        <taxon>Rosaceae</taxon>
        <taxon>Amygdaloideae</taxon>
        <taxon>Maleae</taxon>
        <taxon>Malus</taxon>
    </lineage>
</organism>
<comment type="caution">
    <text evidence="3">The sequence shown here is derived from an EMBL/GenBank/DDBJ whole genome shotgun (WGS) entry which is preliminary data.</text>
</comment>
<dbReference type="AlphaFoldDB" id="A0A540N9H5"/>
<proteinExistence type="predicted"/>
<accession>A0A540N9H5</accession>
<protein>
    <recommendedName>
        <fullName evidence="5">Protein GAMETE EXPRESSED 1</fullName>
    </recommendedName>
</protein>
<keyword evidence="4" id="KW-1185">Reference proteome</keyword>
<evidence type="ECO:0000313" key="4">
    <source>
        <dbReference type="Proteomes" id="UP000315295"/>
    </source>
</evidence>
<dbReference type="PANTHER" id="PTHR33538">
    <property type="entry name" value="PROTEIN GAMETE EXPRESSED 1"/>
    <property type="match status" value="1"/>
</dbReference>
<feature type="transmembrane region" description="Helical" evidence="1">
    <location>
        <begin position="427"/>
        <end position="444"/>
    </location>
</feature>
<evidence type="ECO:0000313" key="3">
    <source>
        <dbReference type="EMBL" id="TQE07697.1"/>
    </source>
</evidence>
<gene>
    <name evidence="3" type="ORF">C1H46_006630</name>
</gene>
<evidence type="ECO:0008006" key="5">
    <source>
        <dbReference type="Google" id="ProtNLM"/>
    </source>
</evidence>
<sequence>MGQCKSLLFLLIFLTLSRSGMSWFWSSSSGNTGNNPPQNLQISSDIFAEFSMDSLNDEKGTERVNNARRKLVGANSCWHDAYRGIFGACSEMAADDNDKRKRFAWDLSSCFQKDSGRSPFPMCHVGSPMKSCLEKLDNDAIHTYRGFYLETNSICHQLQSGIFRHQTEKLVNDLKKSSDYAEKKLVNIAETADMLLEGSKDIHDSLTSIDEQTQQVAQTSKNVSNHIGEMVKQSEAVFEQSKKIEASQLELQMGQHKLKENLEAGMVMVHESYHILGKGILSLQDETNEIEKKIGVVGEAMSSKMSKLQSKADDIGNVADISLERQKELLHGQSEALNGLQSLTKFQSQALKESKGILQQFATLGREKQEELLRSQEKIQRAHDHLVENSKTILEAQETFEQKQASMFVALDRLFALHDALLVESRSMKAVFFYFISMLAIYMLTSTKQTYPVRHWLYLFLCLAFLLEFAVLRFASNGIEQRTRWDSGVRNVYVLYAALHLLYACWKYKDYERLNYDMLQKLTEEVISLRKNADQFSWESDDESDWSAFVDKDISDGIEHLTDSNHFKEEVGDNLRAVSSYTGRYNLRSRTRNRI</sequence>